<dbReference type="RefSeq" id="WP_161836764.1">
    <property type="nucleotide sequence ID" value="NZ_CP048000.1"/>
</dbReference>
<dbReference type="InterPro" id="IPR018770">
    <property type="entry name" value="ChloroindolylP_hydrolase"/>
</dbReference>
<protein>
    <recommendedName>
        <fullName evidence="4">5-bromo-4-chloroindolyl phosphate hydrolysis protein</fullName>
    </recommendedName>
</protein>
<keyword evidence="1" id="KW-0812">Transmembrane</keyword>
<dbReference type="AlphaFoldDB" id="A0A6P1TKV3"/>
<keyword evidence="1" id="KW-0472">Membrane</keyword>
<name>A0A6P1TKV3_9FIRM</name>
<accession>A0A6P1TKV3</accession>
<dbReference type="EMBL" id="CP048000">
    <property type="protein sequence ID" value="QHQ59928.1"/>
    <property type="molecule type" value="Genomic_DNA"/>
</dbReference>
<evidence type="ECO:0000256" key="1">
    <source>
        <dbReference type="SAM" id="Phobius"/>
    </source>
</evidence>
<organism evidence="2 3">
    <name type="scientific">Anaerocolumna sedimenticola</name>
    <dbReference type="NCBI Taxonomy" id="2696063"/>
    <lineage>
        <taxon>Bacteria</taxon>
        <taxon>Bacillati</taxon>
        <taxon>Bacillota</taxon>
        <taxon>Clostridia</taxon>
        <taxon>Lachnospirales</taxon>
        <taxon>Lachnospiraceae</taxon>
        <taxon>Anaerocolumna</taxon>
    </lineage>
</organism>
<reference evidence="2 3" key="1">
    <citation type="submission" date="2020-01" db="EMBL/GenBank/DDBJ databases">
        <title>Genome analysis of Anaerocolumna sp. CBA3638.</title>
        <authorList>
            <person name="Kim J."/>
            <person name="Roh S.W."/>
        </authorList>
    </citation>
    <scope>NUCLEOTIDE SEQUENCE [LARGE SCALE GENOMIC DNA]</scope>
    <source>
        <strain evidence="2 3">CBA3638</strain>
    </source>
</reference>
<feature type="transmembrane region" description="Helical" evidence="1">
    <location>
        <begin position="35"/>
        <end position="54"/>
    </location>
</feature>
<keyword evidence="1" id="KW-1133">Transmembrane helix</keyword>
<evidence type="ECO:0000313" key="3">
    <source>
        <dbReference type="Proteomes" id="UP000464314"/>
    </source>
</evidence>
<dbReference type="Pfam" id="PF10112">
    <property type="entry name" value="Halogen_Hydrol"/>
    <property type="match status" value="1"/>
</dbReference>
<evidence type="ECO:0000313" key="2">
    <source>
        <dbReference type="EMBL" id="QHQ59928.1"/>
    </source>
</evidence>
<dbReference type="KEGG" id="anr:Ana3638_03310"/>
<keyword evidence="3" id="KW-1185">Reference proteome</keyword>
<proteinExistence type="predicted"/>
<gene>
    <name evidence="2" type="ORF">Ana3638_03310</name>
</gene>
<dbReference type="Proteomes" id="UP000464314">
    <property type="component" value="Chromosome"/>
</dbReference>
<feature type="transmembrane region" description="Helical" evidence="1">
    <location>
        <begin position="12"/>
        <end position="29"/>
    </location>
</feature>
<sequence length="206" mass="23611">MYRFKSKSVIPIYLIGLVWLIYSFSFPLYRIQDFVIAAILSFAVFFAGTYMITIKDQKNGIEYINTGDRDLDEMLETAAKNLNMLKFLSQNIINTKMAGQVKQLENVSVKILDLVKNEPNKASKASQFFNYYLSETVKILISYKEFEAGGRSGKNLTTAMTQIEEFMVKLAEAYQKILDGLYKDEVTDVSIDMEVMAAMLKQDQYL</sequence>
<evidence type="ECO:0008006" key="4">
    <source>
        <dbReference type="Google" id="ProtNLM"/>
    </source>
</evidence>